<comment type="caution">
    <text evidence="2">The sequence shown here is derived from an EMBL/GenBank/DDBJ whole genome shotgun (WGS) entry which is preliminary data.</text>
</comment>
<dbReference type="EMBL" id="JAAIUW010000006">
    <property type="protein sequence ID" value="KAF7825989.1"/>
    <property type="molecule type" value="Genomic_DNA"/>
</dbReference>
<accession>A0A834TXS6</accession>
<dbReference type="InterPro" id="IPR039312">
    <property type="entry name" value="ZPR"/>
</dbReference>
<organism evidence="2 3">
    <name type="scientific">Senna tora</name>
    <dbReference type="NCBI Taxonomy" id="362788"/>
    <lineage>
        <taxon>Eukaryota</taxon>
        <taxon>Viridiplantae</taxon>
        <taxon>Streptophyta</taxon>
        <taxon>Embryophyta</taxon>
        <taxon>Tracheophyta</taxon>
        <taxon>Spermatophyta</taxon>
        <taxon>Magnoliopsida</taxon>
        <taxon>eudicotyledons</taxon>
        <taxon>Gunneridae</taxon>
        <taxon>Pentapetalae</taxon>
        <taxon>rosids</taxon>
        <taxon>fabids</taxon>
        <taxon>Fabales</taxon>
        <taxon>Fabaceae</taxon>
        <taxon>Caesalpinioideae</taxon>
        <taxon>Cassia clade</taxon>
        <taxon>Senna</taxon>
    </lineage>
</organism>
<dbReference type="AlphaFoldDB" id="A0A834TXS6"/>
<protein>
    <submittedName>
        <fullName evidence="2">Protein LITTLE ZIPPER 2-like</fullName>
    </submittedName>
</protein>
<keyword evidence="1" id="KW-0175">Coiled coil</keyword>
<name>A0A834TXS6_9FABA</name>
<dbReference type="OrthoDB" id="1918054at2759"/>
<evidence type="ECO:0000256" key="1">
    <source>
        <dbReference type="SAM" id="Coils"/>
    </source>
</evidence>
<proteinExistence type="predicted"/>
<keyword evidence="3" id="KW-1185">Reference proteome</keyword>
<evidence type="ECO:0000313" key="2">
    <source>
        <dbReference type="EMBL" id="KAF7825989.1"/>
    </source>
</evidence>
<evidence type="ECO:0000313" key="3">
    <source>
        <dbReference type="Proteomes" id="UP000634136"/>
    </source>
</evidence>
<sequence length="120" mass="14173">MCTYSSTKSNSSYDSLFSTSGLPLWSLSKKRHKNFQLGLLRRRRAQMKEGKQRRQRTVMVKKTDIEMKNLKLYMQNQSILEENERLRKKALLLHEENQALLSQLQKKLSQQNSTKINKSN</sequence>
<dbReference type="Proteomes" id="UP000634136">
    <property type="component" value="Unassembled WGS sequence"/>
</dbReference>
<feature type="coiled-coil region" evidence="1">
    <location>
        <begin position="76"/>
        <end position="103"/>
    </location>
</feature>
<gene>
    <name evidence="2" type="ORF">G2W53_017153</name>
</gene>
<dbReference type="PANTHER" id="PTHR33601:SF22">
    <property type="entry name" value="PROTEIN LITTLE ZIPPER 1"/>
    <property type="match status" value="1"/>
</dbReference>
<reference evidence="2" key="1">
    <citation type="submission" date="2020-09" db="EMBL/GenBank/DDBJ databases">
        <title>Genome-Enabled Discovery of Anthraquinone Biosynthesis in Senna tora.</title>
        <authorList>
            <person name="Kang S.-H."/>
            <person name="Pandey R.P."/>
            <person name="Lee C.-M."/>
            <person name="Sim J.-S."/>
            <person name="Jeong J.-T."/>
            <person name="Choi B.-S."/>
            <person name="Jung M."/>
            <person name="Ginzburg D."/>
            <person name="Zhao K."/>
            <person name="Won S.Y."/>
            <person name="Oh T.-J."/>
            <person name="Yu Y."/>
            <person name="Kim N.-H."/>
            <person name="Lee O.R."/>
            <person name="Lee T.-H."/>
            <person name="Bashyal P."/>
            <person name="Kim T.-S."/>
            <person name="Lee W.-H."/>
            <person name="Kawkins C."/>
            <person name="Kim C.-K."/>
            <person name="Kim J.S."/>
            <person name="Ahn B.O."/>
            <person name="Rhee S.Y."/>
            <person name="Sohng J.K."/>
        </authorList>
    </citation>
    <scope>NUCLEOTIDE SEQUENCE</scope>
    <source>
        <tissue evidence="2">Leaf</tissue>
    </source>
</reference>
<dbReference type="PANTHER" id="PTHR33601">
    <property type="entry name" value="PROTEIN LITTLE ZIPPER 4"/>
    <property type="match status" value="1"/>
</dbReference>